<sequence>MKRIKYHEKYLKYKLKYLNLKNGGNIDHSSYTFVGPDNEIAKKHFDRIVELNNICFPVNVNDSSKIDLFNQKKNQLIKKFIDQFNFFYVFNKELLIGYCFVYNSSVTKYDHLETYKKIKSTPKQISKILNAENVDIIEIAGLCKDLSFPNVGTFLLDKVCEYYKSRGVNRIYLVAGSDYYKNNYEAYVNYNSCVLTDDNKFYDSNMELIEYYNKNGFTVSDNLYSIDFCNDGIHYISYNVLYKNL</sequence>
<evidence type="ECO:0000313" key="2">
    <source>
        <dbReference type="Proteomes" id="UP001162001"/>
    </source>
</evidence>
<accession>A0A7D3QV12</accession>
<dbReference type="InterPro" id="IPR016181">
    <property type="entry name" value="Acyl_CoA_acyltransferase"/>
</dbReference>
<gene>
    <name evidence="1" type="ORF">Fadolivirus_1_1165</name>
</gene>
<dbReference type="Gene3D" id="3.40.630.30">
    <property type="match status" value="1"/>
</dbReference>
<dbReference type="Proteomes" id="UP001162001">
    <property type="component" value="Segment"/>
</dbReference>
<evidence type="ECO:0000313" key="1">
    <source>
        <dbReference type="EMBL" id="QKF94623.1"/>
    </source>
</evidence>
<organism evidence="1 2">
    <name type="scientific">Fadolivirus FV1/VV64</name>
    <dbReference type="NCBI Taxonomy" id="3070911"/>
    <lineage>
        <taxon>Viruses</taxon>
        <taxon>Varidnaviria</taxon>
        <taxon>Bamfordvirae</taxon>
        <taxon>Nucleocytoviricota</taxon>
        <taxon>Megaviricetes</taxon>
        <taxon>Imitervirales</taxon>
        <taxon>Mimiviridae</taxon>
        <taxon>Klosneuvirinae</taxon>
        <taxon>Fadolivirus</taxon>
        <taxon>Fadolivirus algeromassiliense</taxon>
    </lineage>
</organism>
<protein>
    <submittedName>
        <fullName evidence="1">Acyl-CoA N-acyltransferase</fullName>
    </submittedName>
</protein>
<keyword evidence="2" id="KW-1185">Reference proteome</keyword>
<name>A0A7D3QV12_9VIRU</name>
<dbReference type="EMBL" id="MT418680">
    <property type="protein sequence ID" value="QKF94623.1"/>
    <property type="molecule type" value="Genomic_DNA"/>
</dbReference>
<proteinExistence type="predicted"/>
<reference evidence="1 2" key="1">
    <citation type="submission" date="2020-04" db="EMBL/GenBank/DDBJ databases">
        <title>Advantages and limits of metagenomic assembly and binning of a giant virus.</title>
        <authorList>
            <person name="Schulz F."/>
            <person name="Andreani J."/>
            <person name="Francis R."/>
            <person name="Boudjemaa H."/>
            <person name="Bou Khalil J.Y."/>
            <person name="Lee J."/>
            <person name="La Scola B."/>
            <person name="Woyke T."/>
        </authorList>
    </citation>
    <scope>NUCLEOTIDE SEQUENCE [LARGE SCALE GENOMIC DNA]</scope>
    <source>
        <strain evidence="1 2">FV1/VV64</strain>
    </source>
</reference>
<dbReference type="SUPFAM" id="SSF55729">
    <property type="entry name" value="Acyl-CoA N-acyltransferases (Nat)"/>
    <property type="match status" value="1"/>
</dbReference>